<name>A0A7G5FCU5_9CORY</name>
<organism evidence="2 3">
    <name type="scientific">Corynebacterium hindlerae</name>
    <dbReference type="NCBI Taxonomy" id="699041"/>
    <lineage>
        <taxon>Bacteria</taxon>
        <taxon>Bacillati</taxon>
        <taxon>Actinomycetota</taxon>
        <taxon>Actinomycetes</taxon>
        <taxon>Mycobacteriales</taxon>
        <taxon>Corynebacteriaceae</taxon>
        <taxon>Corynebacterium</taxon>
    </lineage>
</organism>
<feature type="transmembrane region" description="Helical" evidence="1">
    <location>
        <begin position="60"/>
        <end position="79"/>
    </location>
</feature>
<keyword evidence="1" id="KW-0472">Membrane</keyword>
<dbReference type="RefSeq" id="WP_182385245.1">
    <property type="nucleotide sequence ID" value="NZ_CP059833.1"/>
</dbReference>
<evidence type="ECO:0000256" key="1">
    <source>
        <dbReference type="SAM" id="Phobius"/>
    </source>
</evidence>
<evidence type="ECO:0000313" key="3">
    <source>
        <dbReference type="Proteomes" id="UP000515570"/>
    </source>
</evidence>
<reference evidence="2 3" key="1">
    <citation type="submission" date="2020-07" db="EMBL/GenBank/DDBJ databases">
        <title>non toxigenic Corynebacterium sp. nov from a clinical source.</title>
        <authorList>
            <person name="Bernier A.-M."/>
            <person name="Bernard K."/>
        </authorList>
    </citation>
    <scope>NUCLEOTIDE SEQUENCE [LARGE SCALE GENOMIC DNA]</scope>
    <source>
        <strain evidence="3">NML 93-0612</strain>
    </source>
</reference>
<sequence length="115" mass="12692">MKYFLLDVIAIFLFAVFARMAHKAEPFTFINILDTWWPFLIGVILGWVLLRFITSPPASFAAGSVVWVCSVVCGLGIWAGNNGRVPHISFIIVATVMSGLLLLGWRGAARVIRKA</sequence>
<gene>
    <name evidence="2" type="ORF">HW450_08655</name>
</gene>
<dbReference type="InterPro" id="IPR021414">
    <property type="entry name" value="DUF3054"/>
</dbReference>
<evidence type="ECO:0000313" key="2">
    <source>
        <dbReference type="EMBL" id="QMV84436.1"/>
    </source>
</evidence>
<protein>
    <submittedName>
        <fullName evidence="2">DUF3054 domain-containing protein</fullName>
    </submittedName>
</protein>
<dbReference type="AlphaFoldDB" id="A0A7G5FCU5"/>
<keyword evidence="3" id="KW-1185">Reference proteome</keyword>
<dbReference type="Proteomes" id="UP000515570">
    <property type="component" value="Chromosome"/>
</dbReference>
<dbReference type="EMBL" id="CP059833">
    <property type="protein sequence ID" value="QMV84436.1"/>
    <property type="molecule type" value="Genomic_DNA"/>
</dbReference>
<feature type="transmembrane region" description="Helical" evidence="1">
    <location>
        <begin position="85"/>
        <end position="105"/>
    </location>
</feature>
<keyword evidence="1" id="KW-1133">Transmembrane helix</keyword>
<keyword evidence="1" id="KW-0812">Transmembrane</keyword>
<dbReference type="Pfam" id="PF11255">
    <property type="entry name" value="DUF3054"/>
    <property type="match status" value="1"/>
</dbReference>
<accession>A0A7G5FCU5</accession>
<proteinExistence type="predicted"/>
<feature type="transmembrane region" description="Helical" evidence="1">
    <location>
        <begin position="36"/>
        <end position="53"/>
    </location>
</feature>